<evidence type="ECO:0000313" key="2">
    <source>
        <dbReference type="Proteomes" id="UP001237642"/>
    </source>
</evidence>
<comment type="caution">
    <text evidence="1">The sequence shown here is derived from an EMBL/GenBank/DDBJ whole genome shotgun (WGS) entry which is preliminary data.</text>
</comment>
<name>A0AAD8MLT9_9APIA</name>
<keyword evidence="2" id="KW-1185">Reference proteome</keyword>
<evidence type="ECO:0000313" key="1">
    <source>
        <dbReference type="EMBL" id="KAK1381090.1"/>
    </source>
</evidence>
<dbReference type="Proteomes" id="UP001237642">
    <property type="component" value="Unassembled WGS sequence"/>
</dbReference>
<reference evidence="1" key="1">
    <citation type="submission" date="2023-02" db="EMBL/GenBank/DDBJ databases">
        <title>Genome of toxic invasive species Heracleum sosnowskyi carries increased number of genes despite the absence of recent whole-genome duplications.</title>
        <authorList>
            <person name="Schelkunov M."/>
            <person name="Shtratnikova V."/>
            <person name="Makarenko M."/>
            <person name="Klepikova A."/>
            <person name="Omelchenko D."/>
            <person name="Novikova G."/>
            <person name="Obukhova E."/>
            <person name="Bogdanov V."/>
            <person name="Penin A."/>
            <person name="Logacheva M."/>
        </authorList>
    </citation>
    <scope>NUCLEOTIDE SEQUENCE</scope>
    <source>
        <strain evidence="1">Hsosn_3</strain>
        <tissue evidence="1">Leaf</tissue>
    </source>
</reference>
<accession>A0AAD8MLT9</accession>
<proteinExistence type="predicted"/>
<protein>
    <recommendedName>
        <fullName evidence="3">C2H2-type domain-containing protein</fullName>
    </recommendedName>
</protein>
<dbReference type="AlphaFoldDB" id="A0AAD8MLT9"/>
<reference evidence="1" key="2">
    <citation type="submission" date="2023-05" db="EMBL/GenBank/DDBJ databases">
        <authorList>
            <person name="Schelkunov M.I."/>
        </authorList>
    </citation>
    <scope>NUCLEOTIDE SEQUENCE</scope>
    <source>
        <strain evidence="1">Hsosn_3</strain>
        <tissue evidence="1">Leaf</tissue>
    </source>
</reference>
<organism evidence="1 2">
    <name type="scientific">Heracleum sosnowskyi</name>
    <dbReference type="NCBI Taxonomy" id="360622"/>
    <lineage>
        <taxon>Eukaryota</taxon>
        <taxon>Viridiplantae</taxon>
        <taxon>Streptophyta</taxon>
        <taxon>Embryophyta</taxon>
        <taxon>Tracheophyta</taxon>
        <taxon>Spermatophyta</taxon>
        <taxon>Magnoliopsida</taxon>
        <taxon>eudicotyledons</taxon>
        <taxon>Gunneridae</taxon>
        <taxon>Pentapetalae</taxon>
        <taxon>asterids</taxon>
        <taxon>campanulids</taxon>
        <taxon>Apiales</taxon>
        <taxon>Apiaceae</taxon>
        <taxon>Apioideae</taxon>
        <taxon>apioid superclade</taxon>
        <taxon>Tordylieae</taxon>
        <taxon>Tordyliinae</taxon>
        <taxon>Heracleum</taxon>
    </lineage>
</organism>
<sequence length="150" mass="17532">MKCEPLEGSEEYKASFTFPFLFCSNIKFHYFHNRWYTFIPTDLKTIDLVDLNSFLLILLWGKTKEFSTNIGTQVPIQFGFTGQYTKTKMARAENYCYPCEKKFVYEKGLLLHNKKVYRNMNEPGVTKTCGDCGTWCNGQAALDQHRAEKY</sequence>
<gene>
    <name evidence="1" type="ORF">POM88_027834</name>
</gene>
<dbReference type="EMBL" id="JAUIZM010000006">
    <property type="protein sequence ID" value="KAK1381090.1"/>
    <property type="molecule type" value="Genomic_DNA"/>
</dbReference>
<evidence type="ECO:0008006" key="3">
    <source>
        <dbReference type="Google" id="ProtNLM"/>
    </source>
</evidence>